<accession>A0A9Q0KKV6</accession>
<dbReference type="EMBL" id="JAMYWD010000005">
    <property type="protein sequence ID" value="KAJ4972335.1"/>
    <property type="molecule type" value="Genomic_DNA"/>
</dbReference>
<dbReference type="AlphaFoldDB" id="A0A9Q0KKV6"/>
<reference evidence="2" key="1">
    <citation type="journal article" date="2023" name="Plant J.">
        <title>The genome of the king protea, Protea cynaroides.</title>
        <authorList>
            <person name="Chang J."/>
            <person name="Duong T.A."/>
            <person name="Schoeman C."/>
            <person name="Ma X."/>
            <person name="Roodt D."/>
            <person name="Barker N."/>
            <person name="Li Z."/>
            <person name="Van de Peer Y."/>
            <person name="Mizrachi E."/>
        </authorList>
    </citation>
    <scope>NUCLEOTIDE SEQUENCE</scope>
    <source>
        <tissue evidence="2">Young leaves</tissue>
    </source>
</reference>
<comment type="caution">
    <text evidence="2">The sequence shown here is derived from an EMBL/GenBank/DDBJ whole genome shotgun (WGS) entry which is preliminary data.</text>
</comment>
<dbReference type="Proteomes" id="UP001141806">
    <property type="component" value="Unassembled WGS sequence"/>
</dbReference>
<evidence type="ECO:0000256" key="1">
    <source>
        <dbReference type="SAM" id="MobiDB-lite"/>
    </source>
</evidence>
<gene>
    <name evidence="2" type="ORF">NE237_005434</name>
</gene>
<organism evidence="2 3">
    <name type="scientific">Protea cynaroides</name>
    <dbReference type="NCBI Taxonomy" id="273540"/>
    <lineage>
        <taxon>Eukaryota</taxon>
        <taxon>Viridiplantae</taxon>
        <taxon>Streptophyta</taxon>
        <taxon>Embryophyta</taxon>
        <taxon>Tracheophyta</taxon>
        <taxon>Spermatophyta</taxon>
        <taxon>Magnoliopsida</taxon>
        <taxon>Proteales</taxon>
        <taxon>Proteaceae</taxon>
        <taxon>Protea</taxon>
    </lineage>
</organism>
<keyword evidence="3" id="KW-1185">Reference proteome</keyword>
<evidence type="ECO:0000313" key="2">
    <source>
        <dbReference type="EMBL" id="KAJ4972335.1"/>
    </source>
</evidence>
<evidence type="ECO:0000313" key="3">
    <source>
        <dbReference type="Proteomes" id="UP001141806"/>
    </source>
</evidence>
<proteinExistence type="predicted"/>
<feature type="region of interest" description="Disordered" evidence="1">
    <location>
        <begin position="92"/>
        <end position="134"/>
    </location>
</feature>
<feature type="compositionally biased region" description="Basic residues" evidence="1">
    <location>
        <begin position="124"/>
        <end position="134"/>
    </location>
</feature>
<sequence>MVNSCYCSCLPYSWRNPTLELQYLQEQHQSFRDIDLVDAIELELTAAYLFDQSNRHINFINPISQQAVSFPATHDFLFPSNTLPLPVGACRKDPGNGEMKSEEEKEETELVDKQLSGSDGVGKKNPKRVKVRCC</sequence>
<name>A0A9Q0KKV6_9MAGN</name>
<feature type="compositionally biased region" description="Basic and acidic residues" evidence="1">
    <location>
        <begin position="92"/>
        <end position="112"/>
    </location>
</feature>
<protein>
    <submittedName>
        <fullName evidence="2">Uncharacterized protein</fullName>
    </submittedName>
</protein>